<accession>A0A7V0T7J8</accession>
<evidence type="ECO:0000313" key="1">
    <source>
        <dbReference type="EMBL" id="HDR00364.1"/>
    </source>
</evidence>
<dbReference type="EMBL" id="DSBX01000337">
    <property type="protein sequence ID" value="HDR00364.1"/>
    <property type="molecule type" value="Genomic_DNA"/>
</dbReference>
<name>A0A7V0T7J8_UNCW3</name>
<dbReference type="Proteomes" id="UP000885672">
    <property type="component" value="Unassembled WGS sequence"/>
</dbReference>
<evidence type="ECO:0008006" key="2">
    <source>
        <dbReference type="Google" id="ProtNLM"/>
    </source>
</evidence>
<organism evidence="1">
    <name type="scientific">candidate division WOR-3 bacterium</name>
    <dbReference type="NCBI Taxonomy" id="2052148"/>
    <lineage>
        <taxon>Bacteria</taxon>
        <taxon>Bacteria division WOR-3</taxon>
    </lineage>
</organism>
<proteinExistence type="predicted"/>
<dbReference type="AlphaFoldDB" id="A0A7V0T7J8"/>
<reference evidence="1" key="1">
    <citation type="journal article" date="2020" name="mSystems">
        <title>Genome- and Community-Level Interaction Insights into Carbon Utilization and Element Cycling Functions of Hydrothermarchaeota in Hydrothermal Sediment.</title>
        <authorList>
            <person name="Zhou Z."/>
            <person name="Liu Y."/>
            <person name="Xu W."/>
            <person name="Pan J."/>
            <person name="Luo Z.H."/>
            <person name="Li M."/>
        </authorList>
    </citation>
    <scope>NUCLEOTIDE SEQUENCE [LARGE SCALE GENOMIC DNA]</scope>
    <source>
        <strain evidence="1">SpSt-1182</strain>
    </source>
</reference>
<gene>
    <name evidence="1" type="ORF">ENN51_08805</name>
</gene>
<sequence>MGPTTYVIRRASYDLTGEQWAGWQDDDDAGDADTRQRTNPVYAGAGVTCWQEEVAGLWRIMGHVRGDTVTLAYSDSGAWHPHAVAESSAVGPSINQIRVHLLYTDGVVFEVDSAVYDTGVTKFKTCSLNVSAAGSNATGLNNGVKLIRKDGSDSLFAVYADLNGSLMYARSADGSEWTRTSLGSHLVHPTLAADSTGRQWVVSRYTGGFGAPGVRTASRDTAWSGFSEVYPTSQGIAGPASVAGASDETEPCAWAAFLYDNCAVFGPSHFIIVAKFDGSNLFLDTLATGGSGLGNPTIATEPTDSGDFVHVCWEDNGEVKYTRTTAAIAADAWGGSLSVSWENPVNLSNSQGTASTHPVVGADRNRVVVTWAEDEQDIYVR</sequence>
<protein>
    <recommendedName>
        <fullName evidence="2">Exo-alpha-sialidase</fullName>
    </recommendedName>
</protein>
<comment type="caution">
    <text evidence="1">The sequence shown here is derived from an EMBL/GenBank/DDBJ whole genome shotgun (WGS) entry which is preliminary data.</text>
</comment>